<evidence type="ECO:0000313" key="2">
    <source>
        <dbReference type="Proteomes" id="UP000289340"/>
    </source>
</evidence>
<dbReference type="AlphaFoldDB" id="A0A445LI50"/>
<organism evidence="1 2">
    <name type="scientific">Glycine soja</name>
    <name type="common">Wild soybean</name>
    <dbReference type="NCBI Taxonomy" id="3848"/>
    <lineage>
        <taxon>Eukaryota</taxon>
        <taxon>Viridiplantae</taxon>
        <taxon>Streptophyta</taxon>
        <taxon>Embryophyta</taxon>
        <taxon>Tracheophyta</taxon>
        <taxon>Spermatophyta</taxon>
        <taxon>Magnoliopsida</taxon>
        <taxon>eudicotyledons</taxon>
        <taxon>Gunneridae</taxon>
        <taxon>Pentapetalae</taxon>
        <taxon>rosids</taxon>
        <taxon>fabids</taxon>
        <taxon>Fabales</taxon>
        <taxon>Fabaceae</taxon>
        <taxon>Papilionoideae</taxon>
        <taxon>50 kb inversion clade</taxon>
        <taxon>NPAAA clade</taxon>
        <taxon>indigoferoid/millettioid clade</taxon>
        <taxon>Phaseoleae</taxon>
        <taxon>Glycine</taxon>
        <taxon>Glycine subgen. Soja</taxon>
    </lineage>
</organism>
<keyword evidence="2" id="KW-1185">Reference proteome</keyword>
<reference evidence="1 2" key="1">
    <citation type="submission" date="2018-09" db="EMBL/GenBank/DDBJ databases">
        <title>A high-quality reference genome of wild soybean provides a powerful tool to mine soybean genomes.</title>
        <authorList>
            <person name="Xie M."/>
            <person name="Chung C.Y.L."/>
            <person name="Li M.-W."/>
            <person name="Wong F.-L."/>
            <person name="Chan T.-F."/>
            <person name="Lam H.-M."/>
        </authorList>
    </citation>
    <scope>NUCLEOTIDE SEQUENCE [LARGE SCALE GENOMIC DNA]</scope>
    <source>
        <strain evidence="2">cv. W05</strain>
        <tissue evidence="1">Hypocotyl of etiolated seedlings</tissue>
    </source>
</reference>
<proteinExistence type="predicted"/>
<evidence type="ECO:0000313" key="1">
    <source>
        <dbReference type="EMBL" id="RZC22881.1"/>
    </source>
</evidence>
<dbReference type="EMBL" id="QZWG01000002">
    <property type="protein sequence ID" value="RZC22880.1"/>
    <property type="molecule type" value="Genomic_DNA"/>
</dbReference>
<comment type="caution">
    <text evidence="1">The sequence shown here is derived from an EMBL/GenBank/DDBJ whole genome shotgun (WGS) entry which is preliminary data.</text>
</comment>
<name>A0A445LI50_GLYSO</name>
<protein>
    <submittedName>
        <fullName evidence="1">Uncharacterized protein</fullName>
    </submittedName>
</protein>
<sequence length="162" mass="17917">MHLSLSHTDPTPPQVREAANLAKEVCRSTIQSCRFVVPSHLHGHRHWSSALTFGTSRQSTSSSIQIHSAKKLSQKLEVPPSILPSLNQPSQSTISFFYFLFFSCLGIQYDSSVLLVIVQVLLTFSLDPISLPLPNAKRLNGNSSRFLDKAALQLKEGSFPID</sequence>
<dbReference type="Proteomes" id="UP000289340">
    <property type="component" value="Chromosome 2"/>
</dbReference>
<dbReference type="EMBL" id="QZWG01000002">
    <property type="protein sequence ID" value="RZC22881.1"/>
    <property type="molecule type" value="Genomic_DNA"/>
</dbReference>
<gene>
    <name evidence="1" type="ORF">D0Y65_002644</name>
</gene>
<accession>A0A445LI50</accession>